<dbReference type="Pfam" id="PF00632">
    <property type="entry name" value="HECT"/>
    <property type="match status" value="1"/>
</dbReference>
<dbReference type="EMBL" id="OU963865">
    <property type="protein sequence ID" value="CAH0388417.1"/>
    <property type="molecule type" value="Genomic_DNA"/>
</dbReference>
<dbReference type="InterPro" id="IPR035983">
    <property type="entry name" value="Hect_E3_ubiquitin_ligase"/>
</dbReference>
<feature type="region of interest" description="Disordered" evidence="3">
    <location>
        <begin position="263"/>
        <end position="312"/>
    </location>
</feature>
<dbReference type="Gene3D" id="3.90.1750.10">
    <property type="entry name" value="Hect, E3 ligase catalytic domains"/>
    <property type="match status" value="1"/>
</dbReference>
<evidence type="ECO:0000256" key="1">
    <source>
        <dbReference type="ARBA" id="ARBA00022786"/>
    </source>
</evidence>
<proteinExistence type="predicted"/>
<evidence type="ECO:0000259" key="4">
    <source>
        <dbReference type="PROSITE" id="PS50237"/>
    </source>
</evidence>
<sequence>MPKMSLTSNKEKLKLKLQKFMRSLDASSDESDFEQPVSPVANPPVPPVAVNPPVPPAVASTPKRPSLSHQECKNLFKRGGHLTVPSSLRAAFAPYGTPSTSSPAQPPSKKHKIVANTCTLGKQVVLIPFAADLGAPNKNDISVLSKLQLVKNSVTASSVYTADGLKSFLKFEFKPLLDHIDFELLIKEGGDLISPQLQEGSSLTSKKASQIFHQKKVFLRPTEDLAIDISNVMDILNKFKPKQKFVIFNGYLFYDLKDFDTPNEEEARESPEDSCVPPANESNNMTESTAASCSSNVHATPSDRPSNIQSAAPASSSMVEVVVSDVDGNYIPLDGFDDIEWCEVTGTEADLEIELGTETEPLAVLTPAAFQDIQELTVKEIIKDLGRQIISEQQRPLYISRSNVFRSAHIGLNSPLFDPKKALFIKFVDQWNMDEIGIDTGGLRNEFFRLALQEIKLSRMFEGEELSRSLALDADSLRLEDYKLGGMIMALSTAHNGPSPQFLSPELYDMIVSGEYDRPVDISKIMDEDIRKEIETITNTKNIRELEYAVTNSLLLTMIGVTSVDNFRRKQGIINELMDYCLNIRLQPAFEQFCRGLKTLNVLEYIRKHPAVMRAAFVKPASVLTAANIKRMLDLKFSTDAELRRKEEQMATHLLYYLDDLEAGLLDASIEDFLILLTGHAAEPLGGFEKKLTVAFTHAVNAGDRPYPTASSCALRLTLPVFECTYEEFKEKMNETVKTKYFGIK</sequence>
<dbReference type="GO" id="GO:0009966">
    <property type="term" value="P:regulation of signal transduction"/>
    <property type="evidence" value="ECO:0007669"/>
    <property type="project" value="UniProtKB-ARBA"/>
</dbReference>
<feature type="active site" description="Glycyl thioester intermediate" evidence="2">
    <location>
        <position position="713"/>
    </location>
</feature>
<feature type="region of interest" description="Disordered" evidence="3">
    <location>
        <begin position="23"/>
        <end position="66"/>
    </location>
</feature>
<feature type="compositionally biased region" description="Pro residues" evidence="3">
    <location>
        <begin position="41"/>
        <end position="56"/>
    </location>
</feature>
<protein>
    <recommendedName>
        <fullName evidence="4">HECT domain-containing protein</fullName>
    </recommendedName>
</protein>
<dbReference type="PROSITE" id="PS50237">
    <property type="entry name" value="HECT"/>
    <property type="match status" value="1"/>
</dbReference>
<feature type="compositionally biased region" description="Polar residues" evidence="3">
    <location>
        <begin position="280"/>
        <end position="309"/>
    </location>
</feature>
<gene>
    <name evidence="5" type="ORF">BEMITA_LOCUS7331</name>
</gene>
<evidence type="ECO:0000256" key="2">
    <source>
        <dbReference type="PROSITE-ProRule" id="PRU00104"/>
    </source>
</evidence>
<dbReference type="SUPFAM" id="SSF56204">
    <property type="entry name" value="Hect, E3 ligase catalytic domain"/>
    <property type="match status" value="1"/>
</dbReference>
<feature type="domain" description="HECT" evidence="4">
    <location>
        <begin position="420"/>
        <end position="745"/>
    </location>
</feature>
<accession>A0A9P0A7U9</accession>
<reference evidence="5" key="1">
    <citation type="submission" date="2021-12" db="EMBL/GenBank/DDBJ databases">
        <authorList>
            <person name="King R."/>
        </authorList>
    </citation>
    <scope>NUCLEOTIDE SEQUENCE</scope>
</reference>
<evidence type="ECO:0000313" key="6">
    <source>
        <dbReference type="Proteomes" id="UP001152759"/>
    </source>
</evidence>
<dbReference type="InterPro" id="IPR000569">
    <property type="entry name" value="HECT_dom"/>
</dbReference>
<keyword evidence="1 2" id="KW-0833">Ubl conjugation pathway</keyword>
<dbReference type="Gene3D" id="3.30.2410.10">
    <property type="entry name" value="Hect, E3 ligase catalytic domain"/>
    <property type="match status" value="1"/>
</dbReference>
<dbReference type="Proteomes" id="UP001152759">
    <property type="component" value="Chromosome 4"/>
</dbReference>
<dbReference type="AlphaFoldDB" id="A0A9P0A7U9"/>
<organism evidence="5 6">
    <name type="scientific">Bemisia tabaci</name>
    <name type="common">Sweetpotato whitefly</name>
    <name type="synonym">Aleurodes tabaci</name>
    <dbReference type="NCBI Taxonomy" id="7038"/>
    <lineage>
        <taxon>Eukaryota</taxon>
        <taxon>Metazoa</taxon>
        <taxon>Ecdysozoa</taxon>
        <taxon>Arthropoda</taxon>
        <taxon>Hexapoda</taxon>
        <taxon>Insecta</taxon>
        <taxon>Pterygota</taxon>
        <taxon>Neoptera</taxon>
        <taxon>Paraneoptera</taxon>
        <taxon>Hemiptera</taxon>
        <taxon>Sternorrhyncha</taxon>
        <taxon>Aleyrodoidea</taxon>
        <taxon>Aleyrodidae</taxon>
        <taxon>Aleyrodinae</taxon>
        <taxon>Bemisia</taxon>
    </lineage>
</organism>
<evidence type="ECO:0000313" key="5">
    <source>
        <dbReference type="EMBL" id="CAH0388417.1"/>
    </source>
</evidence>
<name>A0A9P0A7U9_BEMTA</name>
<evidence type="ECO:0000256" key="3">
    <source>
        <dbReference type="SAM" id="MobiDB-lite"/>
    </source>
</evidence>
<dbReference type="SMART" id="SM00119">
    <property type="entry name" value="HECTc"/>
    <property type="match status" value="1"/>
</dbReference>
<dbReference type="GO" id="GO:0004842">
    <property type="term" value="F:ubiquitin-protein transferase activity"/>
    <property type="evidence" value="ECO:0007669"/>
    <property type="project" value="InterPro"/>
</dbReference>
<keyword evidence="6" id="KW-1185">Reference proteome</keyword>